<feature type="compositionally biased region" description="Polar residues" evidence="1">
    <location>
        <begin position="831"/>
        <end position="841"/>
    </location>
</feature>
<name>A0A1U7QEA6_MESAU</name>
<accession>A0A1U7QEA6</accession>
<organism evidence="2 3">
    <name type="scientific">Mesocricetus auratus</name>
    <name type="common">Golden hamster</name>
    <dbReference type="NCBI Taxonomy" id="10036"/>
    <lineage>
        <taxon>Eukaryota</taxon>
        <taxon>Metazoa</taxon>
        <taxon>Chordata</taxon>
        <taxon>Craniata</taxon>
        <taxon>Vertebrata</taxon>
        <taxon>Euteleostomi</taxon>
        <taxon>Mammalia</taxon>
        <taxon>Eutheria</taxon>
        <taxon>Euarchontoglires</taxon>
        <taxon>Glires</taxon>
        <taxon>Rodentia</taxon>
        <taxon>Myomorpha</taxon>
        <taxon>Muroidea</taxon>
        <taxon>Cricetidae</taxon>
        <taxon>Cricetinae</taxon>
        <taxon>Mesocricetus</taxon>
    </lineage>
</organism>
<dbReference type="Pfam" id="PF15350">
    <property type="entry name" value="ETAA1"/>
    <property type="match status" value="1"/>
</dbReference>
<gene>
    <name evidence="3" type="primary">Etaa1</name>
</gene>
<dbReference type="KEGG" id="maua:101827488"/>
<feature type="compositionally biased region" description="Low complexity" evidence="1">
    <location>
        <begin position="1"/>
        <end position="14"/>
    </location>
</feature>
<evidence type="ECO:0000313" key="2">
    <source>
        <dbReference type="Proteomes" id="UP000886700"/>
    </source>
</evidence>
<evidence type="ECO:0000256" key="1">
    <source>
        <dbReference type="SAM" id="MobiDB-lite"/>
    </source>
</evidence>
<dbReference type="RefSeq" id="XP_005070494.2">
    <property type="nucleotide sequence ID" value="XM_005070437.4"/>
</dbReference>
<dbReference type="GO" id="GO:0031297">
    <property type="term" value="P:replication fork processing"/>
    <property type="evidence" value="ECO:0007669"/>
    <property type="project" value="TreeGrafter"/>
</dbReference>
<feature type="region of interest" description="Disordered" evidence="1">
    <location>
        <begin position="1"/>
        <end position="91"/>
    </location>
</feature>
<dbReference type="GO" id="GO:0043596">
    <property type="term" value="C:nuclear replication fork"/>
    <property type="evidence" value="ECO:0007669"/>
    <property type="project" value="TreeGrafter"/>
</dbReference>
<evidence type="ECO:0000313" key="3">
    <source>
        <dbReference type="RefSeq" id="XP_005070494.2"/>
    </source>
</evidence>
<dbReference type="OrthoDB" id="9378993at2759"/>
<dbReference type="AlphaFoldDB" id="A0A1U7QEA6"/>
<proteinExistence type="predicted"/>
<feature type="region of interest" description="Disordered" evidence="1">
    <location>
        <begin position="114"/>
        <end position="134"/>
    </location>
</feature>
<feature type="compositionally biased region" description="Basic and acidic residues" evidence="1">
    <location>
        <begin position="842"/>
        <end position="864"/>
    </location>
</feature>
<feature type="compositionally biased region" description="Basic and acidic residues" evidence="1">
    <location>
        <begin position="38"/>
        <end position="62"/>
    </location>
</feature>
<dbReference type="InterPro" id="IPR029406">
    <property type="entry name" value="ETAA1"/>
</dbReference>
<keyword evidence="2" id="KW-1185">Reference proteome</keyword>
<dbReference type="GO" id="GO:0043539">
    <property type="term" value="F:protein serine/threonine kinase activator activity"/>
    <property type="evidence" value="ECO:0007669"/>
    <property type="project" value="TreeGrafter"/>
</dbReference>
<protein>
    <submittedName>
        <fullName evidence="3">Ewing's tumor-associated antigen 1 isoform X1</fullName>
    </submittedName>
</protein>
<dbReference type="GO" id="GO:2000001">
    <property type="term" value="P:regulation of DNA damage checkpoint"/>
    <property type="evidence" value="ECO:0007669"/>
    <property type="project" value="TreeGrafter"/>
</dbReference>
<sequence>MRLEAEAAAAEEGGAASGMSRRRKHAGSPARRSTPRRATAEDGRPPLETESRRPKAPRDSRLCRAGARPWRRETRGAAADGGRSPGEKYETPTRLLKTDLLSCAFSSPNDPDGQTDIFWDQNSPMTKQLGKGRKKKISSTFTDEISHIVNRIAPQDEKPVTNSMLGVWIGDTAIPCTPSVAKEKSRVKISCTKLKSQNREKELMKLAKQFDKNMEELDVIQEQDGRNHDFIQTTSEVGHSHNHKDSVWMETDGEVPETNYALVKKQLEGNTGISMAKEQDSSQKPFDHSVEAALNAIFDGSTQMCSGQLSQDLSSDAALNNSKSVFVKKSSLIEEEIIINETLLTENLPNKASISPSPQVDTALLRKPCVTPCAKKLEASSKHPTSDFEDDWESLLSSEPFLMENAEMLELFPSTTAQITGQKAMCTVIAKSDTITSRANMDLGGKLRDSNVTLDLPSKTCNREELRNSGGYRFLPHSSSESSKLPFTGNKVSVEKSFSNIKDEDCVDVSNLIRAKEDSTFNVRASGNSGSYTRCPSEQKYGLNVNLPLKAPVDTAPCGSVFLDKENSVCNTNQNNRLKFSSSLDDWNDPLVASEMIKVCSELETTWEADDVDDDLLYQACDDIERLTQQENKCSKQSESISNTSKQGCRNTYTVSKQRIPSVPSKHWNLVSSSVLPSLTDHSQTHKSVTVGKRDPCGDNSNILNAATNLSVCSRNSIDNQRVPVQVNGSKFILAGSSSLNVSLGQVSRGIATNTKFSTHQLSHNTLADKTEKDNKTLRFSKFTFKTKNPQVLSQLNQNYIAGNMPVSKILQDLEKKETVNSLLEANHQQSSIKYSESLKPSSKDEEERNRKYSPEEIQRKRQEALVRRKAKALALPSVHPAPVSLL</sequence>
<reference evidence="3" key="1">
    <citation type="submission" date="2025-08" db="UniProtKB">
        <authorList>
            <consortium name="RefSeq"/>
        </authorList>
    </citation>
    <scope>IDENTIFICATION</scope>
    <source>
        <tissue evidence="3">Liver</tissue>
    </source>
</reference>
<dbReference type="GO" id="GO:0006974">
    <property type="term" value="P:DNA damage response"/>
    <property type="evidence" value="ECO:0007669"/>
    <property type="project" value="TreeGrafter"/>
</dbReference>
<dbReference type="PANTHER" id="PTHR16434">
    <property type="entry name" value="EWING'S TUMOR-ASSOCIATED ANTIGEN 1 ETAA1"/>
    <property type="match status" value="1"/>
</dbReference>
<feature type="region of interest" description="Disordered" evidence="1">
    <location>
        <begin position="831"/>
        <end position="864"/>
    </location>
</feature>
<dbReference type="Proteomes" id="UP000886700">
    <property type="component" value="Unplaced"/>
</dbReference>
<dbReference type="eggNOG" id="ENOG502QTMP">
    <property type="taxonomic scope" value="Eukaryota"/>
</dbReference>
<dbReference type="GeneID" id="101827488"/>
<dbReference type="CTD" id="54465"/>
<dbReference type="PANTHER" id="PTHR16434:SF2">
    <property type="entry name" value="EWING'S TUMOR-ASSOCIATED ANTIGEN 1"/>
    <property type="match status" value="1"/>
</dbReference>